<evidence type="ECO:0000313" key="2">
    <source>
        <dbReference type="EMBL" id="KAJ7703581.1"/>
    </source>
</evidence>
<protein>
    <submittedName>
        <fullName evidence="2">Uncharacterized protein</fullName>
    </submittedName>
</protein>
<dbReference type="AlphaFoldDB" id="A0AAD7E168"/>
<accession>A0AAD7E168</accession>
<organism evidence="2 3">
    <name type="scientific">Mycena rosella</name>
    <name type="common">Pink bonnet</name>
    <name type="synonym">Agaricus rosellus</name>
    <dbReference type="NCBI Taxonomy" id="1033263"/>
    <lineage>
        <taxon>Eukaryota</taxon>
        <taxon>Fungi</taxon>
        <taxon>Dikarya</taxon>
        <taxon>Basidiomycota</taxon>
        <taxon>Agaricomycotina</taxon>
        <taxon>Agaricomycetes</taxon>
        <taxon>Agaricomycetidae</taxon>
        <taxon>Agaricales</taxon>
        <taxon>Marasmiineae</taxon>
        <taxon>Mycenaceae</taxon>
        <taxon>Mycena</taxon>
    </lineage>
</organism>
<comment type="caution">
    <text evidence="2">The sequence shown here is derived from an EMBL/GenBank/DDBJ whole genome shotgun (WGS) entry which is preliminary data.</text>
</comment>
<feature type="region of interest" description="Disordered" evidence="1">
    <location>
        <begin position="139"/>
        <end position="161"/>
    </location>
</feature>
<proteinExistence type="predicted"/>
<feature type="region of interest" description="Disordered" evidence="1">
    <location>
        <begin position="65"/>
        <end position="102"/>
    </location>
</feature>
<gene>
    <name evidence="2" type="ORF">B0H17DRAFT_1194098</name>
</gene>
<name>A0AAD7E168_MYCRO</name>
<keyword evidence="3" id="KW-1185">Reference proteome</keyword>
<evidence type="ECO:0000256" key="1">
    <source>
        <dbReference type="SAM" id="MobiDB-lite"/>
    </source>
</evidence>
<sequence>MEVDRCPPPVDAVSAPPRVSSQRPALCPRANIVIFARMTPERPHRYQLHLPARQPRERIRANTTLSARSGVSSHLPSPRSSRATTFMRPCSSPACRTPHVASRATQMRRREYDAWEERGRVREFDSEWGWGAWGGGGGVERRADERARMEGWDGPEERISL</sequence>
<dbReference type="EMBL" id="JARKIE010000012">
    <property type="protein sequence ID" value="KAJ7703581.1"/>
    <property type="molecule type" value="Genomic_DNA"/>
</dbReference>
<reference evidence="2" key="1">
    <citation type="submission" date="2023-03" db="EMBL/GenBank/DDBJ databases">
        <title>Massive genome expansion in bonnet fungi (Mycena s.s.) driven by repeated elements and novel gene families across ecological guilds.</title>
        <authorList>
            <consortium name="Lawrence Berkeley National Laboratory"/>
            <person name="Harder C.B."/>
            <person name="Miyauchi S."/>
            <person name="Viragh M."/>
            <person name="Kuo A."/>
            <person name="Thoen E."/>
            <person name="Andreopoulos B."/>
            <person name="Lu D."/>
            <person name="Skrede I."/>
            <person name="Drula E."/>
            <person name="Henrissat B."/>
            <person name="Morin E."/>
            <person name="Kohler A."/>
            <person name="Barry K."/>
            <person name="LaButti K."/>
            <person name="Morin E."/>
            <person name="Salamov A."/>
            <person name="Lipzen A."/>
            <person name="Mereny Z."/>
            <person name="Hegedus B."/>
            <person name="Baldrian P."/>
            <person name="Stursova M."/>
            <person name="Weitz H."/>
            <person name="Taylor A."/>
            <person name="Grigoriev I.V."/>
            <person name="Nagy L.G."/>
            <person name="Martin F."/>
            <person name="Kauserud H."/>
        </authorList>
    </citation>
    <scope>NUCLEOTIDE SEQUENCE</scope>
    <source>
        <strain evidence="2">CBHHK067</strain>
    </source>
</reference>
<feature type="region of interest" description="Disordered" evidence="1">
    <location>
        <begin position="1"/>
        <end position="23"/>
    </location>
</feature>
<feature type="compositionally biased region" description="Pro residues" evidence="1">
    <location>
        <begin position="1"/>
        <end position="10"/>
    </location>
</feature>
<dbReference type="Proteomes" id="UP001221757">
    <property type="component" value="Unassembled WGS sequence"/>
</dbReference>
<feature type="compositionally biased region" description="Polar residues" evidence="1">
    <location>
        <begin position="65"/>
        <end position="84"/>
    </location>
</feature>
<evidence type="ECO:0000313" key="3">
    <source>
        <dbReference type="Proteomes" id="UP001221757"/>
    </source>
</evidence>